<comment type="caution">
    <text evidence="2">The sequence shown here is derived from an EMBL/GenBank/DDBJ whole genome shotgun (WGS) entry which is preliminary data.</text>
</comment>
<dbReference type="Gene3D" id="3.90.226.10">
    <property type="entry name" value="2-enoyl-CoA Hydratase, Chain A, domain 1"/>
    <property type="match status" value="1"/>
</dbReference>
<dbReference type="Pfam" id="PF00378">
    <property type="entry name" value="ECH_1"/>
    <property type="match status" value="1"/>
</dbReference>
<dbReference type="PATRIC" id="fig|1172194.4.peg.903"/>
<dbReference type="GO" id="GO:0016853">
    <property type="term" value="F:isomerase activity"/>
    <property type="evidence" value="ECO:0007669"/>
    <property type="project" value="UniProtKB-KW"/>
</dbReference>
<organism evidence="2 3">
    <name type="scientific">Hydrocarboniphaga effusa AP103</name>
    <dbReference type="NCBI Taxonomy" id="1172194"/>
    <lineage>
        <taxon>Bacteria</taxon>
        <taxon>Pseudomonadati</taxon>
        <taxon>Pseudomonadota</taxon>
        <taxon>Gammaproteobacteria</taxon>
        <taxon>Nevskiales</taxon>
        <taxon>Nevskiaceae</taxon>
        <taxon>Hydrocarboniphaga</taxon>
    </lineage>
</organism>
<evidence type="ECO:0000256" key="1">
    <source>
        <dbReference type="ARBA" id="ARBA00005254"/>
    </source>
</evidence>
<dbReference type="EMBL" id="AKGD01000001">
    <property type="protein sequence ID" value="EIT70806.1"/>
    <property type="molecule type" value="Genomic_DNA"/>
</dbReference>
<gene>
    <name evidence="2" type="ORF">WQQ_09430</name>
</gene>
<evidence type="ECO:0000313" key="3">
    <source>
        <dbReference type="Proteomes" id="UP000003704"/>
    </source>
</evidence>
<dbReference type="InterPro" id="IPR029045">
    <property type="entry name" value="ClpP/crotonase-like_dom_sf"/>
</dbReference>
<dbReference type="Proteomes" id="UP000003704">
    <property type="component" value="Unassembled WGS sequence"/>
</dbReference>
<accession>I8I3W0</accession>
<dbReference type="STRING" id="1172194.WQQ_09430"/>
<dbReference type="RefSeq" id="WP_007183899.1">
    <property type="nucleotide sequence ID" value="NZ_AKGD01000001.1"/>
</dbReference>
<keyword evidence="2" id="KW-0413">Isomerase</keyword>
<keyword evidence="3" id="KW-1185">Reference proteome</keyword>
<dbReference type="PANTHER" id="PTHR43459:SF1">
    <property type="entry name" value="EG:BACN32G11.4 PROTEIN"/>
    <property type="match status" value="1"/>
</dbReference>
<evidence type="ECO:0000313" key="2">
    <source>
        <dbReference type="EMBL" id="EIT70806.1"/>
    </source>
</evidence>
<dbReference type="SUPFAM" id="SSF52096">
    <property type="entry name" value="ClpP/crotonase"/>
    <property type="match status" value="1"/>
</dbReference>
<dbReference type="PANTHER" id="PTHR43459">
    <property type="entry name" value="ENOYL-COA HYDRATASE"/>
    <property type="match status" value="1"/>
</dbReference>
<comment type="similarity">
    <text evidence="1">Belongs to the enoyl-CoA hydratase/isomerase family.</text>
</comment>
<dbReference type="InterPro" id="IPR014748">
    <property type="entry name" value="Enoyl-CoA_hydra_C"/>
</dbReference>
<name>I8I3W0_9GAMM</name>
<dbReference type="InterPro" id="IPR001753">
    <property type="entry name" value="Enoyl-CoA_hydra/iso"/>
</dbReference>
<proteinExistence type="inferred from homology"/>
<sequence>MSTPFVRYERNGAIVTLTMDRAESRNAIATHQDCADLVAAVQRAQDDASVSCVILTGAGSAFSAGGNLKAMKERNGIGPLDAPDATRANYRRGVQPIAQALWNCEVPMIAAINGHAIGLGLDLACLCDIRIVAEGSKLASSFIKMGIVPGDGGAWILPRAVGLSKASEMILTGDTITAAEALACGLVSQVLPADQLLAAANALAERIVCNPAKALRLSKRLLREGQQQRLSDVLELSAAFQALAHETRDHAEAVDAFLEKRSPVFTGK</sequence>
<dbReference type="Gene3D" id="1.10.12.10">
    <property type="entry name" value="Lyase 2-enoyl-coa Hydratase, Chain A, domain 2"/>
    <property type="match status" value="1"/>
</dbReference>
<dbReference type="OrthoDB" id="9807606at2"/>
<dbReference type="CDD" id="cd06558">
    <property type="entry name" value="crotonase-like"/>
    <property type="match status" value="1"/>
</dbReference>
<dbReference type="NCBIfam" id="NF006699">
    <property type="entry name" value="PRK09245.1"/>
    <property type="match status" value="1"/>
</dbReference>
<protein>
    <submittedName>
        <fullName evidence="2">Putative enoyl-CoA hydratase/isomerase family protein</fullName>
    </submittedName>
</protein>
<dbReference type="AlphaFoldDB" id="I8I3W0"/>
<reference evidence="2 3" key="1">
    <citation type="journal article" date="2012" name="J. Bacteriol.">
        <title>Genome Sequence of n-Alkane-Degrading Hydrocarboniphaga effusa Strain AP103T (ATCC BAA-332T).</title>
        <authorList>
            <person name="Chang H.K."/>
            <person name="Zylstra G.J."/>
            <person name="Chae J.C."/>
        </authorList>
    </citation>
    <scope>NUCLEOTIDE SEQUENCE [LARGE SCALE GENOMIC DNA]</scope>
    <source>
        <strain evidence="2 3">AP103</strain>
    </source>
</reference>